<protein>
    <submittedName>
        <fullName evidence="1">Uncharacterized protein</fullName>
    </submittedName>
</protein>
<comment type="caution">
    <text evidence="1">The sequence shown here is derived from an EMBL/GenBank/DDBJ whole genome shotgun (WGS) entry which is preliminary data.</text>
</comment>
<organism evidence="1 2">
    <name type="scientific">Bartonella callosciuri</name>
    <dbReference type="NCBI Taxonomy" id="686223"/>
    <lineage>
        <taxon>Bacteria</taxon>
        <taxon>Pseudomonadati</taxon>
        <taxon>Pseudomonadota</taxon>
        <taxon>Alphaproteobacteria</taxon>
        <taxon>Hyphomicrobiales</taxon>
        <taxon>Bartonellaceae</taxon>
        <taxon>Bartonella</taxon>
    </lineage>
</organism>
<keyword evidence="2" id="KW-1185">Reference proteome</keyword>
<sequence>MINEKIFLLVDKEKDSAFGSNLLILRDFFSAVDKEKNLITNVVGVLQLYYEKMNILLIPLKLEELDRAKLIKKPYEKAFSGV</sequence>
<evidence type="ECO:0000313" key="2">
    <source>
        <dbReference type="Proteomes" id="UP000561417"/>
    </source>
</evidence>
<dbReference type="Proteomes" id="UP000561417">
    <property type="component" value="Unassembled WGS sequence"/>
</dbReference>
<reference evidence="1 2" key="1">
    <citation type="submission" date="2020-08" db="EMBL/GenBank/DDBJ databases">
        <title>Genomic Encyclopedia of Type Strains, Phase IV (KMG-IV): sequencing the most valuable type-strain genomes for metagenomic binning, comparative biology and taxonomic classification.</title>
        <authorList>
            <person name="Goeker M."/>
        </authorList>
    </citation>
    <scope>NUCLEOTIDE SEQUENCE [LARGE SCALE GENOMIC DNA]</scope>
    <source>
        <strain evidence="1 2">DSM 28538</strain>
    </source>
</reference>
<evidence type="ECO:0000313" key="1">
    <source>
        <dbReference type="EMBL" id="MBB5073147.1"/>
    </source>
</evidence>
<accession>A0A840NYI7</accession>
<dbReference type="AlphaFoldDB" id="A0A840NYI7"/>
<gene>
    <name evidence="1" type="ORF">HNQ69_000251</name>
</gene>
<name>A0A840NYI7_9HYPH</name>
<proteinExistence type="predicted"/>
<dbReference type="EMBL" id="JACHIM010000001">
    <property type="protein sequence ID" value="MBB5073147.1"/>
    <property type="molecule type" value="Genomic_DNA"/>
</dbReference>